<dbReference type="VEuPathDB" id="FungiDB:PTTG_09174"/>
<dbReference type="EMBL" id="ADAS02000004">
    <property type="protein sequence ID" value="OAV99128.1"/>
    <property type="molecule type" value="Genomic_DNA"/>
</dbReference>
<proteinExistence type="predicted"/>
<dbReference type="AlphaFoldDB" id="A0A180H3C2"/>
<evidence type="ECO:0000313" key="2">
    <source>
        <dbReference type="EnsemblFungi" id="PTTG_09174-t43_1-p1"/>
    </source>
</evidence>
<accession>A0A180H3C2</accession>
<keyword evidence="3" id="KW-1185">Reference proteome</keyword>
<evidence type="ECO:0000313" key="1">
    <source>
        <dbReference type="EMBL" id="OAV99128.1"/>
    </source>
</evidence>
<protein>
    <submittedName>
        <fullName evidence="1 2">Uncharacterized protein</fullName>
    </submittedName>
</protein>
<reference evidence="1" key="1">
    <citation type="submission" date="2009-11" db="EMBL/GenBank/DDBJ databases">
        <authorList>
            <consortium name="The Broad Institute Genome Sequencing Platform"/>
            <person name="Ward D."/>
            <person name="Feldgarden M."/>
            <person name="Earl A."/>
            <person name="Young S.K."/>
            <person name="Zeng Q."/>
            <person name="Koehrsen M."/>
            <person name="Alvarado L."/>
            <person name="Berlin A."/>
            <person name="Bochicchio J."/>
            <person name="Borenstein D."/>
            <person name="Chapman S.B."/>
            <person name="Chen Z."/>
            <person name="Engels R."/>
            <person name="Freedman E."/>
            <person name="Gellesch M."/>
            <person name="Goldberg J."/>
            <person name="Griggs A."/>
            <person name="Gujja S."/>
            <person name="Heilman E."/>
            <person name="Heiman D."/>
            <person name="Hepburn T."/>
            <person name="Howarth C."/>
            <person name="Jen D."/>
            <person name="Larson L."/>
            <person name="Lewis B."/>
            <person name="Mehta T."/>
            <person name="Park D."/>
            <person name="Pearson M."/>
            <person name="Roberts A."/>
            <person name="Saif S."/>
            <person name="Shea T."/>
            <person name="Shenoy N."/>
            <person name="Sisk P."/>
            <person name="Stolte C."/>
            <person name="Sykes S."/>
            <person name="Thomson T."/>
            <person name="Walk T."/>
            <person name="White J."/>
            <person name="Yandava C."/>
            <person name="Izard J."/>
            <person name="Baranova O.V."/>
            <person name="Blanton J.M."/>
            <person name="Tanner A.C."/>
            <person name="Dewhirst F.E."/>
            <person name="Haas B."/>
            <person name="Nusbaum C."/>
            <person name="Birren B."/>
        </authorList>
    </citation>
    <scope>NUCLEOTIDE SEQUENCE [LARGE SCALE GENOMIC DNA]</scope>
    <source>
        <strain evidence="1">1-1 BBBD Race 1</strain>
    </source>
</reference>
<organism evidence="1">
    <name type="scientific">Puccinia triticina (isolate 1-1 / race 1 (BBBD))</name>
    <name type="common">Brown leaf rust fungus</name>
    <dbReference type="NCBI Taxonomy" id="630390"/>
    <lineage>
        <taxon>Eukaryota</taxon>
        <taxon>Fungi</taxon>
        <taxon>Dikarya</taxon>
        <taxon>Basidiomycota</taxon>
        <taxon>Pucciniomycotina</taxon>
        <taxon>Pucciniomycetes</taxon>
        <taxon>Pucciniales</taxon>
        <taxon>Pucciniaceae</taxon>
        <taxon>Puccinia</taxon>
    </lineage>
</organism>
<dbReference type="EnsemblFungi" id="PTTG_09174-t43_1">
    <property type="protein sequence ID" value="PTTG_09174-t43_1-p1"/>
    <property type="gene ID" value="PTTG_09174"/>
</dbReference>
<reference evidence="2" key="4">
    <citation type="submission" date="2025-05" db="UniProtKB">
        <authorList>
            <consortium name="EnsemblFungi"/>
        </authorList>
    </citation>
    <scope>IDENTIFICATION</scope>
    <source>
        <strain evidence="2">isolate 1-1 / race 1 (BBBD)</strain>
    </source>
</reference>
<sequence length="177" mass="18153">MGDLRAIHQLSRKSMSTSHWEGTSGLGAQPAGLALPCSLIDHGGISAAELAGAMDVAGEGGSGSRTTESRIMAGRGAGTVARLCCKIPQATDDDHSFSCTTPSTTFSMQFTVLVAALAVCTGVFASPYSQHTQAQAASQAAQSGQAAQTWPFGWGYGGLGAYGGYGWPYGRGYGVFY</sequence>
<dbReference type="Proteomes" id="UP000005240">
    <property type="component" value="Unassembled WGS sequence"/>
</dbReference>
<evidence type="ECO:0000313" key="3">
    <source>
        <dbReference type="Proteomes" id="UP000005240"/>
    </source>
</evidence>
<gene>
    <name evidence="1" type="ORF">PTTG_09174</name>
</gene>
<name>A0A180H3C2_PUCT1</name>
<reference evidence="1" key="2">
    <citation type="submission" date="2016-05" db="EMBL/GenBank/DDBJ databases">
        <title>Comparative analysis highlights variable genome content of wheat rusts and divergence of the mating loci.</title>
        <authorList>
            <person name="Cuomo C.A."/>
            <person name="Bakkeren G."/>
            <person name="Szabo L."/>
            <person name="Khalil H."/>
            <person name="Joly D."/>
            <person name="Goldberg J."/>
            <person name="Young S."/>
            <person name="Zeng Q."/>
            <person name="Fellers J."/>
        </authorList>
    </citation>
    <scope>NUCLEOTIDE SEQUENCE [LARGE SCALE GENOMIC DNA]</scope>
    <source>
        <strain evidence="1">1-1 BBBD Race 1</strain>
    </source>
</reference>
<reference evidence="2 3" key="3">
    <citation type="journal article" date="2017" name="G3 (Bethesda)">
        <title>Comparative analysis highlights variable genome content of wheat rusts and divergence of the mating loci.</title>
        <authorList>
            <person name="Cuomo C.A."/>
            <person name="Bakkeren G."/>
            <person name="Khalil H.B."/>
            <person name="Panwar V."/>
            <person name="Joly D."/>
            <person name="Linning R."/>
            <person name="Sakthikumar S."/>
            <person name="Song X."/>
            <person name="Adiconis X."/>
            <person name="Fan L."/>
            <person name="Goldberg J.M."/>
            <person name="Levin J.Z."/>
            <person name="Young S."/>
            <person name="Zeng Q."/>
            <person name="Anikster Y."/>
            <person name="Bruce M."/>
            <person name="Wang M."/>
            <person name="Yin C."/>
            <person name="McCallum B."/>
            <person name="Szabo L.J."/>
            <person name="Hulbert S."/>
            <person name="Chen X."/>
            <person name="Fellers J.P."/>
        </authorList>
    </citation>
    <scope>NUCLEOTIDE SEQUENCE</scope>
    <source>
        <strain evidence="2">isolate 1-1 / race 1 (BBBD)</strain>
        <strain evidence="3">Isolate 1-1 / race 1 (BBBD)</strain>
    </source>
</reference>